<dbReference type="OrthoDB" id="5465469at2"/>
<accession>E6W6P2</accession>
<dbReference type="HOGENOM" id="CLU_076555_0_1_0"/>
<reference evidence="1 2" key="1">
    <citation type="submission" date="2010-12" db="EMBL/GenBank/DDBJ databases">
        <title>Complete sequence of Desulfurispirillum indicum S5.</title>
        <authorList>
            <consortium name="US DOE Joint Genome Institute"/>
            <person name="Lucas S."/>
            <person name="Copeland A."/>
            <person name="Lapidus A."/>
            <person name="Cheng J.-F."/>
            <person name="Goodwin L."/>
            <person name="Pitluck S."/>
            <person name="Chertkov O."/>
            <person name="Held B."/>
            <person name="Detter J.C."/>
            <person name="Han C."/>
            <person name="Tapia R."/>
            <person name="Land M."/>
            <person name="Hauser L."/>
            <person name="Kyrpides N."/>
            <person name="Ivanova N."/>
            <person name="Mikhailova N."/>
            <person name="Haggblom M."/>
            <person name="Rauschenbach I."/>
            <person name="Bini E."/>
            <person name="Woyke T."/>
        </authorList>
    </citation>
    <scope>NUCLEOTIDE SEQUENCE [LARGE SCALE GENOMIC DNA]</scope>
    <source>
        <strain evidence="2">ATCC BAA-1389 / DSM 22839 / S5</strain>
    </source>
</reference>
<name>E6W6P2_DESIS</name>
<dbReference type="AlphaFoldDB" id="E6W6P2"/>
<evidence type="ECO:0000313" key="1">
    <source>
        <dbReference type="EMBL" id="ADU65042.1"/>
    </source>
</evidence>
<dbReference type="Proteomes" id="UP000002572">
    <property type="component" value="Chromosome"/>
</dbReference>
<dbReference type="InParanoid" id="E6W6P2"/>
<dbReference type="SUPFAM" id="SSF53448">
    <property type="entry name" value="Nucleotide-diphospho-sugar transferases"/>
    <property type="match status" value="1"/>
</dbReference>
<dbReference type="eggNOG" id="COG0463">
    <property type="taxonomic scope" value="Bacteria"/>
</dbReference>
<proteinExistence type="predicted"/>
<dbReference type="InterPro" id="IPR029044">
    <property type="entry name" value="Nucleotide-diphossugar_trans"/>
</dbReference>
<protein>
    <submittedName>
        <fullName evidence="1">Uncharacterized protein</fullName>
    </submittedName>
</protein>
<dbReference type="KEGG" id="din:Selin_0286"/>
<evidence type="ECO:0000313" key="2">
    <source>
        <dbReference type="Proteomes" id="UP000002572"/>
    </source>
</evidence>
<keyword evidence="2" id="KW-1185">Reference proteome</keyword>
<dbReference type="RefSeq" id="WP_013504931.1">
    <property type="nucleotide sequence ID" value="NC_014836.1"/>
</dbReference>
<organism evidence="1 2">
    <name type="scientific">Desulfurispirillum indicum (strain ATCC BAA-1389 / DSM 22839 / S5)</name>
    <dbReference type="NCBI Taxonomy" id="653733"/>
    <lineage>
        <taxon>Bacteria</taxon>
        <taxon>Pseudomonadati</taxon>
        <taxon>Chrysiogenota</taxon>
        <taxon>Chrysiogenia</taxon>
        <taxon>Chrysiogenales</taxon>
        <taxon>Chrysiogenaceae</taxon>
        <taxon>Desulfurispirillum</taxon>
    </lineage>
</organism>
<gene>
    <name evidence="1" type="ordered locus">Selin_0286</name>
</gene>
<dbReference type="EMBL" id="CP002432">
    <property type="protein sequence ID" value="ADU65042.1"/>
    <property type="molecule type" value="Genomic_DNA"/>
</dbReference>
<dbReference type="STRING" id="653733.Selin_0286"/>
<sequence length="273" mass="31771">MKLKEYWPSFCAAWRLKRLPLEELMRFADQPLPIIVTLTSIPSRLNTLHLTLRSLLAQSMKPQKIVLWLHHDLEPQLPLSLSELQGEIFEIRYVDLTCSHRKLIYSLRIFPDQVLVTCDDDLLYHNTWLERLYNDHLRYPDAVIAHECRRITRTPEGELLPYKQWPTQTETGVCGMDLLPIGYGGVLYPPGALMQDVTDVDLFMKLAPKADDLWFKAMSFLKGTLVRRSSVPCPKPLPLIGTQKLSLRKTNVREDANRVQWEVLCDYFDIRIN</sequence>